<dbReference type="InterPro" id="IPR036291">
    <property type="entry name" value="NAD(P)-bd_dom_sf"/>
</dbReference>
<name>A0A2V4B2H5_9PSEU</name>
<dbReference type="InterPro" id="IPR013154">
    <property type="entry name" value="ADH-like_N"/>
</dbReference>
<proteinExistence type="predicted"/>
<evidence type="ECO:0000256" key="4">
    <source>
        <dbReference type="ARBA" id="ARBA00023002"/>
    </source>
</evidence>
<evidence type="ECO:0000313" key="6">
    <source>
        <dbReference type="Proteomes" id="UP000249915"/>
    </source>
</evidence>
<dbReference type="Gene3D" id="3.90.180.10">
    <property type="entry name" value="Medium-chain alcohol dehydrogenases, catalytic domain"/>
    <property type="match status" value="1"/>
</dbReference>
<dbReference type="SMART" id="SM00829">
    <property type="entry name" value="PKS_ER"/>
    <property type="match status" value="1"/>
</dbReference>
<evidence type="ECO:0000256" key="1">
    <source>
        <dbReference type="ARBA" id="ARBA00001947"/>
    </source>
</evidence>
<dbReference type="InterPro" id="IPR013149">
    <property type="entry name" value="ADH-like_C"/>
</dbReference>
<dbReference type="EMBL" id="MASW01000002">
    <property type="protein sequence ID" value="PXY28404.1"/>
    <property type="molecule type" value="Genomic_DNA"/>
</dbReference>
<keyword evidence="2" id="KW-0479">Metal-binding</keyword>
<sequence>MNGGRSVWIDAPGELVVRPGGPGEPGPGEALVRVAWSGICGSDRELLNGTRPAAYVRYPVVPGHEWSGTVVAVGEDTPESLIGAAVVGEGIRPCRTCASCRRGDTNLCEGPYDETGFTLPGAWSDHLVVPADLLHRLPAGADLRAAAGLEPAACVAAACLKLAVQPGERCAVVGAGTLGLLAVQFLRAAGAAEVLVVHTSPDRARLAEQCGATSLVSPADVRRLAGRFDAVIEAAGAPGTASMAAELVRRGGLLALTGIAADDDRPLDPASLVLREVSVHTVFGAPPRAWTHAVRALASGAIDPGLLVTHEVGLDEAHEAFRILEQERGKAVKVLLAP</sequence>
<dbReference type="InterPro" id="IPR020843">
    <property type="entry name" value="ER"/>
</dbReference>
<dbReference type="SUPFAM" id="SSF50129">
    <property type="entry name" value="GroES-like"/>
    <property type="match status" value="1"/>
</dbReference>
<evidence type="ECO:0000256" key="2">
    <source>
        <dbReference type="ARBA" id="ARBA00022723"/>
    </source>
</evidence>
<dbReference type="InterPro" id="IPR011032">
    <property type="entry name" value="GroES-like_sf"/>
</dbReference>
<evidence type="ECO:0000313" key="5">
    <source>
        <dbReference type="EMBL" id="PXY28404.1"/>
    </source>
</evidence>
<comment type="caution">
    <text evidence="5">The sequence shown here is derived from an EMBL/GenBank/DDBJ whole genome shotgun (WGS) entry which is preliminary data.</text>
</comment>
<accession>A0A2V4B2H5</accession>
<dbReference type="InterPro" id="IPR050129">
    <property type="entry name" value="Zn_alcohol_dh"/>
</dbReference>
<dbReference type="GO" id="GO:0016491">
    <property type="term" value="F:oxidoreductase activity"/>
    <property type="evidence" value="ECO:0007669"/>
    <property type="project" value="UniProtKB-KW"/>
</dbReference>
<reference evidence="5 6" key="1">
    <citation type="submission" date="2016-07" db="EMBL/GenBank/DDBJ databases">
        <title>Draft genome sequence of Prauserella muralis DSM 45305, isolated from a mould-covered wall in an indoor environment.</title>
        <authorList>
            <person name="Ruckert C."/>
            <person name="Albersmeier A."/>
            <person name="Jiang C.-L."/>
            <person name="Jiang Y."/>
            <person name="Kalinowski J."/>
            <person name="Schneider O."/>
            <person name="Winkler A."/>
            <person name="Zotchev S.B."/>
        </authorList>
    </citation>
    <scope>NUCLEOTIDE SEQUENCE [LARGE SCALE GENOMIC DNA]</scope>
    <source>
        <strain evidence="5 6">DSM 45305</strain>
    </source>
</reference>
<dbReference type="Pfam" id="PF00107">
    <property type="entry name" value="ADH_zinc_N"/>
    <property type="match status" value="1"/>
</dbReference>
<keyword evidence="3" id="KW-0862">Zinc</keyword>
<gene>
    <name evidence="5" type="ORF">BAY60_14860</name>
</gene>
<keyword evidence="6" id="KW-1185">Reference proteome</keyword>
<evidence type="ECO:0000256" key="3">
    <source>
        <dbReference type="ARBA" id="ARBA00022833"/>
    </source>
</evidence>
<dbReference type="Proteomes" id="UP000249915">
    <property type="component" value="Unassembled WGS sequence"/>
</dbReference>
<dbReference type="AlphaFoldDB" id="A0A2V4B2H5"/>
<protein>
    <submittedName>
        <fullName evidence="5">Dehydrogenase</fullName>
    </submittedName>
</protein>
<dbReference type="SUPFAM" id="SSF51735">
    <property type="entry name" value="NAD(P)-binding Rossmann-fold domains"/>
    <property type="match status" value="1"/>
</dbReference>
<dbReference type="GO" id="GO:0046872">
    <property type="term" value="F:metal ion binding"/>
    <property type="evidence" value="ECO:0007669"/>
    <property type="project" value="UniProtKB-KW"/>
</dbReference>
<dbReference type="Gene3D" id="3.40.50.720">
    <property type="entry name" value="NAD(P)-binding Rossmann-like Domain"/>
    <property type="match status" value="1"/>
</dbReference>
<dbReference type="PANTHER" id="PTHR43401:SF2">
    <property type="entry name" value="L-THREONINE 3-DEHYDROGENASE"/>
    <property type="match status" value="1"/>
</dbReference>
<comment type="cofactor">
    <cofactor evidence="1">
        <name>Zn(2+)</name>
        <dbReference type="ChEBI" id="CHEBI:29105"/>
    </cofactor>
</comment>
<keyword evidence="4" id="KW-0560">Oxidoreductase</keyword>
<organism evidence="5 6">
    <name type="scientific">Prauserella muralis</name>
    <dbReference type="NCBI Taxonomy" id="588067"/>
    <lineage>
        <taxon>Bacteria</taxon>
        <taxon>Bacillati</taxon>
        <taxon>Actinomycetota</taxon>
        <taxon>Actinomycetes</taxon>
        <taxon>Pseudonocardiales</taxon>
        <taxon>Pseudonocardiaceae</taxon>
        <taxon>Prauserella</taxon>
    </lineage>
</organism>
<dbReference type="PANTHER" id="PTHR43401">
    <property type="entry name" value="L-THREONINE 3-DEHYDROGENASE"/>
    <property type="match status" value="1"/>
</dbReference>
<dbReference type="Pfam" id="PF08240">
    <property type="entry name" value="ADH_N"/>
    <property type="match status" value="1"/>
</dbReference>